<gene>
    <name evidence="2" type="ordered locus">Mthe_1095</name>
</gene>
<dbReference type="GO" id="GO:0016491">
    <property type="term" value="F:oxidoreductase activity"/>
    <property type="evidence" value="ECO:0007669"/>
    <property type="project" value="UniProtKB-KW"/>
</dbReference>
<dbReference type="Gene3D" id="2.40.40.20">
    <property type="match status" value="1"/>
</dbReference>
<dbReference type="InterPro" id="IPR009010">
    <property type="entry name" value="Asp_de-COase-like_dom_sf"/>
</dbReference>
<dbReference type="SUPFAM" id="SSF50692">
    <property type="entry name" value="ADC-like"/>
    <property type="match status" value="1"/>
</dbReference>
<proteinExistence type="predicted"/>
<dbReference type="AlphaFoldDB" id="A0B854"/>
<organism evidence="2 3">
    <name type="scientific">Methanothrix thermoacetophila (strain DSM 6194 / JCM 14653 / NBRC 101360 / PT)</name>
    <name type="common">Methanosaeta thermophila</name>
    <dbReference type="NCBI Taxonomy" id="349307"/>
    <lineage>
        <taxon>Archaea</taxon>
        <taxon>Methanobacteriati</taxon>
        <taxon>Methanobacteriota</taxon>
        <taxon>Stenosarchaea group</taxon>
        <taxon>Methanomicrobia</taxon>
        <taxon>Methanotrichales</taxon>
        <taxon>Methanotrichaceae</taxon>
        <taxon>Methanothrix</taxon>
    </lineage>
</organism>
<evidence type="ECO:0000259" key="1">
    <source>
        <dbReference type="Pfam" id="PF01568"/>
    </source>
</evidence>
<keyword evidence="3" id="KW-1185">Reference proteome</keyword>
<dbReference type="Proteomes" id="UP000000674">
    <property type="component" value="Chromosome"/>
</dbReference>
<accession>A0B854</accession>
<dbReference type="HOGENOM" id="CLU_123704_1_0_2"/>
<dbReference type="GeneID" id="4463127"/>
<name>A0B854_METTP</name>
<dbReference type="InterPro" id="IPR012040">
    <property type="entry name" value="Formylmethanofuran_DH_dsu"/>
</dbReference>
<keyword evidence="2" id="KW-0560">Oxidoreductase</keyword>
<dbReference type="RefSeq" id="WP_011696271.1">
    <property type="nucleotide sequence ID" value="NC_008553.1"/>
</dbReference>
<dbReference type="Pfam" id="PF01568">
    <property type="entry name" value="Molydop_binding"/>
    <property type="match status" value="1"/>
</dbReference>
<protein>
    <submittedName>
        <fullName evidence="2">Formylmethanofuran dehydrogenase, subunit D</fullName>
        <ecNumber evidence="2">1.2.99.5</ecNumber>
    </submittedName>
</protein>
<dbReference type="STRING" id="349307.Mthe_1095"/>
<dbReference type="InterPro" id="IPR006657">
    <property type="entry name" value="MoPterin_dinucl-bd_dom"/>
</dbReference>
<reference evidence="2 3" key="1">
    <citation type="submission" date="2006-10" db="EMBL/GenBank/DDBJ databases">
        <title>Complete sequence of Methanosaeta thermophila PT.</title>
        <authorList>
            <consortium name="US DOE Joint Genome Institute"/>
            <person name="Copeland A."/>
            <person name="Lucas S."/>
            <person name="Lapidus A."/>
            <person name="Barry K."/>
            <person name="Detter J.C."/>
            <person name="Glavina del Rio T."/>
            <person name="Hammon N."/>
            <person name="Israni S."/>
            <person name="Pitluck S."/>
            <person name="Chain P."/>
            <person name="Malfatti S."/>
            <person name="Shin M."/>
            <person name="Vergez L."/>
            <person name="Schmutz J."/>
            <person name="Larimer F."/>
            <person name="Land M."/>
            <person name="Hauser L."/>
            <person name="Kyrpides N."/>
            <person name="Kim E."/>
            <person name="Smith K.S."/>
            <person name="Ingram-Smith C."/>
            <person name="Richardson P."/>
        </authorList>
    </citation>
    <scope>NUCLEOTIDE SEQUENCE [LARGE SCALE GENOMIC DNA]</scope>
    <source>
        <strain evidence="3">DSM 6194 / JCM 14653 / NBRC 101360 / PT</strain>
    </source>
</reference>
<dbReference type="KEGG" id="mtp:Mthe_1095"/>
<dbReference type="GO" id="GO:0043546">
    <property type="term" value="F:molybdopterin cofactor binding"/>
    <property type="evidence" value="ECO:0007669"/>
    <property type="project" value="InterPro"/>
</dbReference>
<sequence>MKAVMISGRTLAQGAGCEDKMSPLYINEVSCCYLSEEDYRALGLSDGMNLLLTSPHGSAVLRAGVDRGLPQGMVFIPMGPWANMLTGTDTKGCGMPGFKGVEVEVTPTDEKVLDIRELMLRGR</sequence>
<evidence type="ECO:0000313" key="2">
    <source>
        <dbReference type="EMBL" id="ABK14878.1"/>
    </source>
</evidence>
<dbReference type="EMBL" id="CP000477">
    <property type="protein sequence ID" value="ABK14878.1"/>
    <property type="molecule type" value="Genomic_DNA"/>
</dbReference>
<dbReference type="PIRSF" id="PIRSF015873">
    <property type="entry name" value="FwdD"/>
    <property type="match status" value="1"/>
</dbReference>
<evidence type="ECO:0000313" key="3">
    <source>
        <dbReference type="Proteomes" id="UP000000674"/>
    </source>
</evidence>
<dbReference type="EC" id="1.2.99.5" evidence="2"/>
<feature type="domain" description="Molybdopterin dinucleotide-binding" evidence="1">
    <location>
        <begin position="5"/>
        <end position="101"/>
    </location>
</feature>